<evidence type="ECO:0000256" key="5">
    <source>
        <dbReference type="SAM" id="MobiDB-lite"/>
    </source>
</evidence>
<evidence type="ECO:0000313" key="8">
    <source>
        <dbReference type="EMBL" id="QDU87145.1"/>
    </source>
</evidence>
<evidence type="ECO:0000256" key="2">
    <source>
        <dbReference type="ARBA" id="ARBA00023015"/>
    </source>
</evidence>
<feature type="compositionally biased region" description="Polar residues" evidence="5">
    <location>
        <begin position="20"/>
        <end position="29"/>
    </location>
</feature>
<accession>A0A518D6R3</accession>
<name>A0A518D6R3_9BACT</name>
<reference evidence="8 9" key="1">
    <citation type="submission" date="2019-02" db="EMBL/GenBank/DDBJ databases">
        <title>Deep-cultivation of Planctomycetes and their phenomic and genomic characterization uncovers novel biology.</title>
        <authorList>
            <person name="Wiegand S."/>
            <person name="Jogler M."/>
            <person name="Boedeker C."/>
            <person name="Pinto D."/>
            <person name="Vollmers J."/>
            <person name="Rivas-Marin E."/>
            <person name="Kohn T."/>
            <person name="Peeters S.H."/>
            <person name="Heuer A."/>
            <person name="Rast P."/>
            <person name="Oberbeckmann S."/>
            <person name="Bunk B."/>
            <person name="Jeske O."/>
            <person name="Meyerdierks A."/>
            <person name="Storesund J.E."/>
            <person name="Kallscheuer N."/>
            <person name="Luecker S."/>
            <person name="Lage O.M."/>
            <person name="Pohl T."/>
            <person name="Merkel B.J."/>
            <person name="Hornburger P."/>
            <person name="Mueller R.-W."/>
            <person name="Bruemmer F."/>
            <person name="Labrenz M."/>
            <person name="Spormann A.M."/>
            <person name="Op den Camp H."/>
            <person name="Overmann J."/>
            <person name="Amann R."/>
            <person name="Jetten M.S.M."/>
            <person name="Mascher T."/>
            <person name="Medema M.H."/>
            <person name="Devos D.P."/>
            <person name="Kaster A.-K."/>
            <person name="Ovreas L."/>
            <person name="Rohde M."/>
            <person name="Galperin M.Y."/>
            <person name="Jogler C."/>
        </authorList>
    </citation>
    <scope>NUCLEOTIDE SEQUENCE [LARGE SCALE GENOMIC DNA]</scope>
    <source>
        <strain evidence="8 9">Pla175</strain>
    </source>
</reference>
<evidence type="ECO:0000313" key="9">
    <source>
        <dbReference type="Proteomes" id="UP000317429"/>
    </source>
</evidence>
<comment type="similarity">
    <text evidence="1">Belongs to the sigma-70 factor family. ECF subfamily.</text>
</comment>
<dbReference type="GO" id="GO:0003677">
    <property type="term" value="F:DNA binding"/>
    <property type="evidence" value="ECO:0007669"/>
    <property type="project" value="InterPro"/>
</dbReference>
<dbReference type="CDD" id="cd06171">
    <property type="entry name" value="Sigma70_r4"/>
    <property type="match status" value="1"/>
</dbReference>
<dbReference type="Pfam" id="PF04542">
    <property type="entry name" value="Sigma70_r2"/>
    <property type="match status" value="1"/>
</dbReference>
<dbReference type="InterPro" id="IPR013324">
    <property type="entry name" value="RNA_pol_sigma_r3/r4-like"/>
</dbReference>
<dbReference type="SUPFAM" id="SSF88946">
    <property type="entry name" value="Sigma2 domain of RNA polymerase sigma factors"/>
    <property type="match status" value="1"/>
</dbReference>
<dbReference type="EMBL" id="CP036291">
    <property type="protein sequence ID" value="QDU87145.1"/>
    <property type="molecule type" value="Genomic_DNA"/>
</dbReference>
<feature type="domain" description="RNA polymerase sigma-70 region 2" evidence="6">
    <location>
        <begin position="74"/>
        <end position="141"/>
    </location>
</feature>
<dbReference type="AlphaFoldDB" id="A0A518D6R3"/>
<evidence type="ECO:0000256" key="4">
    <source>
        <dbReference type="ARBA" id="ARBA00023163"/>
    </source>
</evidence>
<dbReference type="InterPro" id="IPR014284">
    <property type="entry name" value="RNA_pol_sigma-70_dom"/>
</dbReference>
<dbReference type="Gene3D" id="1.10.1740.10">
    <property type="match status" value="1"/>
</dbReference>
<keyword evidence="4" id="KW-0804">Transcription</keyword>
<feature type="region of interest" description="Disordered" evidence="5">
    <location>
        <begin position="1"/>
        <end position="29"/>
    </location>
</feature>
<evidence type="ECO:0000259" key="7">
    <source>
        <dbReference type="Pfam" id="PF08281"/>
    </source>
</evidence>
<proteinExistence type="inferred from homology"/>
<dbReference type="SUPFAM" id="SSF88659">
    <property type="entry name" value="Sigma3 and sigma4 domains of RNA polymerase sigma factors"/>
    <property type="match status" value="1"/>
</dbReference>
<keyword evidence="9" id="KW-1185">Reference proteome</keyword>
<protein>
    <submittedName>
        <fullName evidence="8">ECF RNA polymerase sigma factor SigW</fullName>
    </submittedName>
</protein>
<dbReference type="NCBIfam" id="TIGR02937">
    <property type="entry name" value="sigma70-ECF"/>
    <property type="match status" value="1"/>
</dbReference>
<evidence type="ECO:0000259" key="6">
    <source>
        <dbReference type="Pfam" id="PF04542"/>
    </source>
</evidence>
<evidence type="ECO:0000256" key="1">
    <source>
        <dbReference type="ARBA" id="ARBA00010641"/>
    </source>
</evidence>
<dbReference type="GO" id="GO:0016987">
    <property type="term" value="F:sigma factor activity"/>
    <property type="evidence" value="ECO:0007669"/>
    <property type="project" value="UniProtKB-KW"/>
</dbReference>
<feature type="compositionally biased region" description="Basic and acidic residues" evidence="5">
    <location>
        <begin position="1"/>
        <end position="11"/>
    </location>
</feature>
<keyword evidence="3" id="KW-0731">Sigma factor</keyword>
<dbReference type="InterPro" id="IPR013249">
    <property type="entry name" value="RNA_pol_sigma70_r4_t2"/>
</dbReference>
<dbReference type="InterPro" id="IPR039425">
    <property type="entry name" value="RNA_pol_sigma-70-like"/>
</dbReference>
<sequence>MKSRSTEERTGKRLAAAGSGTLNPSTQHPSIAVKTTTRHAETDAAVVCDPVAMSDEALVAAHRDEPNGPFLGVLVNRYEKELYGYLRRFLGDASLAEDAFQAAFLQVHLKSDLFDEGRRFRPWLYTVATNRAIDIQRRNRRHNLVSLDRPNQSDHAEVGSLLDLLKSDDANPSERFDLRERMEWVRQAVATLPEQLQSAVSLVYFRGMKYREAAAELAVPVGTVKSRLHSAISRLGEAWDEGNGARPGQPR</sequence>
<dbReference type="PANTHER" id="PTHR43133">
    <property type="entry name" value="RNA POLYMERASE ECF-TYPE SIGMA FACTO"/>
    <property type="match status" value="1"/>
</dbReference>
<dbReference type="InterPro" id="IPR007627">
    <property type="entry name" value="RNA_pol_sigma70_r2"/>
</dbReference>
<evidence type="ECO:0000256" key="3">
    <source>
        <dbReference type="ARBA" id="ARBA00023082"/>
    </source>
</evidence>
<dbReference type="InterPro" id="IPR013325">
    <property type="entry name" value="RNA_pol_sigma_r2"/>
</dbReference>
<dbReference type="Pfam" id="PF08281">
    <property type="entry name" value="Sigma70_r4_2"/>
    <property type="match status" value="1"/>
</dbReference>
<gene>
    <name evidence="8" type="primary">sigW_2</name>
    <name evidence="8" type="ORF">Pla175_05010</name>
</gene>
<feature type="domain" description="RNA polymerase sigma factor 70 region 4 type 2" evidence="7">
    <location>
        <begin position="183"/>
        <end position="235"/>
    </location>
</feature>
<dbReference type="Gene3D" id="1.10.10.10">
    <property type="entry name" value="Winged helix-like DNA-binding domain superfamily/Winged helix DNA-binding domain"/>
    <property type="match status" value="1"/>
</dbReference>
<keyword evidence="2" id="KW-0805">Transcription regulation</keyword>
<dbReference type="PANTHER" id="PTHR43133:SF25">
    <property type="entry name" value="RNA POLYMERASE SIGMA FACTOR RFAY-RELATED"/>
    <property type="match status" value="1"/>
</dbReference>
<dbReference type="InterPro" id="IPR036388">
    <property type="entry name" value="WH-like_DNA-bd_sf"/>
</dbReference>
<dbReference type="Proteomes" id="UP000317429">
    <property type="component" value="Chromosome"/>
</dbReference>
<dbReference type="GO" id="GO:0006352">
    <property type="term" value="P:DNA-templated transcription initiation"/>
    <property type="evidence" value="ECO:0007669"/>
    <property type="project" value="InterPro"/>
</dbReference>
<dbReference type="KEGG" id="pnd:Pla175_05010"/>
<organism evidence="8 9">
    <name type="scientific">Pirellulimonas nuda</name>
    <dbReference type="NCBI Taxonomy" id="2528009"/>
    <lineage>
        <taxon>Bacteria</taxon>
        <taxon>Pseudomonadati</taxon>
        <taxon>Planctomycetota</taxon>
        <taxon>Planctomycetia</taxon>
        <taxon>Pirellulales</taxon>
        <taxon>Lacipirellulaceae</taxon>
        <taxon>Pirellulimonas</taxon>
    </lineage>
</organism>